<proteinExistence type="predicted"/>
<dbReference type="CDD" id="cd04333">
    <property type="entry name" value="ProX_deacylase"/>
    <property type="match status" value="1"/>
</dbReference>
<dbReference type="InterPro" id="IPR036754">
    <property type="entry name" value="YbaK/aa-tRNA-synt-asso_dom_sf"/>
</dbReference>
<feature type="region of interest" description="Disordered" evidence="1">
    <location>
        <begin position="68"/>
        <end position="87"/>
    </location>
</feature>
<dbReference type="Proteomes" id="UP000677152">
    <property type="component" value="Chromosome"/>
</dbReference>
<dbReference type="PANTHER" id="PTHR30411">
    <property type="entry name" value="CYTOPLASMIC PROTEIN"/>
    <property type="match status" value="1"/>
</dbReference>
<dbReference type="GO" id="GO:0002161">
    <property type="term" value="F:aminoacyl-tRNA deacylase activity"/>
    <property type="evidence" value="ECO:0007669"/>
    <property type="project" value="InterPro"/>
</dbReference>
<name>A0AA45R6K6_9PSEU</name>
<gene>
    <name evidence="3" type="ORF">KCV87_13410</name>
</gene>
<accession>A0AA45R6K6</accession>
<dbReference type="Gene3D" id="3.90.960.10">
    <property type="entry name" value="YbaK/aminoacyl-tRNA synthetase-associated domain"/>
    <property type="match status" value="1"/>
</dbReference>
<feature type="domain" description="YbaK/aminoacyl-tRNA synthetase-associated" evidence="2">
    <location>
        <begin position="117"/>
        <end position="238"/>
    </location>
</feature>
<dbReference type="Pfam" id="PF04073">
    <property type="entry name" value="tRNA_edit"/>
    <property type="match status" value="1"/>
</dbReference>
<dbReference type="PANTHER" id="PTHR30411:SF1">
    <property type="entry name" value="CYTOPLASMIC PROTEIN"/>
    <property type="match status" value="1"/>
</dbReference>
<evidence type="ECO:0000313" key="3">
    <source>
        <dbReference type="EMBL" id="QUF06949.1"/>
    </source>
</evidence>
<reference evidence="3" key="1">
    <citation type="submission" date="2021-04" db="EMBL/GenBank/DDBJ databases">
        <title>Genomic sequence of Actinosynnema pretiosum subsp. pretiosum ATCC 31280 (C-14919).</title>
        <authorList>
            <person name="Bai L."/>
            <person name="Wang X."/>
            <person name="Xiao Y."/>
        </authorList>
    </citation>
    <scope>NUCLEOTIDE SEQUENCE</scope>
    <source>
        <strain evidence="3">ATCC 31280</strain>
    </source>
</reference>
<evidence type="ECO:0000259" key="2">
    <source>
        <dbReference type="Pfam" id="PF04073"/>
    </source>
</evidence>
<protein>
    <submittedName>
        <fullName evidence="3">YbaK/EbsC family protein</fullName>
    </submittedName>
</protein>
<dbReference type="EMBL" id="CP073249">
    <property type="protein sequence ID" value="QUF06949.1"/>
    <property type="molecule type" value="Genomic_DNA"/>
</dbReference>
<dbReference type="AlphaFoldDB" id="A0AA45R6K6"/>
<evidence type="ECO:0000256" key="1">
    <source>
        <dbReference type="SAM" id="MobiDB-lite"/>
    </source>
</evidence>
<evidence type="ECO:0000313" key="4">
    <source>
        <dbReference type="Proteomes" id="UP000677152"/>
    </source>
</evidence>
<sequence>MGALSVVVGALGLRNRGRDQGHRAAVGAKYGDWSFALLRSAWRGGASPAPTPGRRSNKCSNVISVARRPGTQQPGRTWSHEQVSAPHDHPGIAKVAAVLDESGHSDSARGIRVLAGAVRTAAEAAEAVGVPVGAIANSLVFAAVTGGVAAPLLALTSGAHRADTALLAELVGADSVERATPAFVREHTGQVIGGVAPVGHPAPLRTLVDVALREHEQVWAAAGHPHAVFPTTFEALVELTGGTPAEVAR</sequence>
<dbReference type="SUPFAM" id="SSF55826">
    <property type="entry name" value="YbaK/ProRS associated domain"/>
    <property type="match status" value="1"/>
</dbReference>
<organism evidence="3 4">
    <name type="scientific">Actinosynnema pretiosum subsp. pretiosum</name>
    <dbReference type="NCBI Taxonomy" id="103721"/>
    <lineage>
        <taxon>Bacteria</taxon>
        <taxon>Bacillati</taxon>
        <taxon>Actinomycetota</taxon>
        <taxon>Actinomycetes</taxon>
        <taxon>Pseudonocardiales</taxon>
        <taxon>Pseudonocardiaceae</taxon>
        <taxon>Actinosynnema</taxon>
    </lineage>
</organism>
<feature type="compositionally biased region" description="Polar residues" evidence="1">
    <location>
        <begin position="70"/>
        <end position="82"/>
    </location>
</feature>
<dbReference type="InterPro" id="IPR007214">
    <property type="entry name" value="YbaK/aa-tRNA-synth-assoc-dom"/>
</dbReference>